<sequence length="257" mass="28422">MDAPVLQGVPDKNSPPLRRGHPIKTKSRHNMDYTKLSKDDLEKEERRLRDLAEPIYASFREDKRRIREEFKQRIAERTATYINDRSLFNTQLNLIDQEWKNRKELAASAKTAEPQRKKHKQASQGPTGEQQPPPDVCVNPEPQIGTQSTQAATAGGGSTITGVTSVAIGGGPGPSVSTINLSQMEPHMRKRSASVDSDSGGSPWTFEKGTGLSPPSPQEGKILDELPPPKCLSPLTRHHLLKKPNPRTTIIPRLPSH</sequence>
<feature type="compositionally biased region" description="Low complexity" evidence="1">
    <location>
        <begin position="143"/>
        <end position="153"/>
    </location>
</feature>
<dbReference type="EMBL" id="LNIX01000046">
    <property type="protein sequence ID" value="OXA38449.1"/>
    <property type="molecule type" value="Genomic_DNA"/>
</dbReference>
<name>A0A226CZP4_FOLCA</name>
<feature type="region of interest" description="Disordered" evidence="1">
    <location>
        <begin position="1"/>
        <end position="42"/>
    </location>
</feature>
<evidence type="ECO:0000313" key="3">
    <source>
        <dbReference type="Proteomes" id="UP000198287"/>
    </source>
</evidence>
<protein>
    <submittedName>
        <fullName evidence="2">Uncharacterized protein</fullName>
    </submittedName>
</protein>
<organism evidence="2 3">
    <name type="scientific">Folsomia candida</name>
    <name type="common">Springtail</name>
    <dbReference type="NCBI Taxonomy" id="158441"/>
    <lineage>
        <taxon>Eukaryota</taxon>
        <taxon>Metazoa</taxon>
        <taxon>Ecdysozoa</taxon>
        <taxon>Arthropoda</taxon>
        <taxon>Hexapoda</taxon>
        <taxon>Collembola</taxon>
        <taxon>Entomobryomorpha</taxon>
        <taxon>Isotomoidea</taxon>
        <taxon>Isotomidae</taxon>
        <taxon>Proisotominae</taxon>
        <taxon>Folsomia</taxon>
    </lineage>
</organism>
<dbReference type="Proteomes" id="UP000198287">
    <property type="component" value="Unassembled WGS sequence"/>
</dbReference>
<gene>
    <name evidence="2" type="ORF">Fcan01_26849</name>
</gene>
<feature type="region of interest" description="Disordered" evidence="1">
    <location>
        <begin position="105"/>
        <end position="157"/>
    </location>
</feature>
<feature type="compositionally biased region" description="Basic and acidic residues" evidence="1">
    <location>
        <begin position="29"/>
        <end position="42"/>
    </location>
</feature>
<comment type="caution">
    <text evidence="2">The sequence shown here is derived from an EMBL/GenBank/DDBJ whole genome shotgun (WGS) entry which is preliminary data.</text>
</comment>
<accession>A0A226CZP4</accession>
<feature type="compositionally biased region" description="Basic residues" evidence="1">
    <location>
        <begin position="18"/>
        <end position="28"/>
    </location>
</feature>
<keyword evidence="3" id="KW-1185">Reference proteome</keyword>
<proteinExistence type="predicted"/>
<evidence type="ECO:0000313" key="2">
    <source>
        <dbReference type="EMBL" id="OXA38449.1"/>
    </source>
</evidence>
<evidence type="ECO:0000256" key="1">
    <source>
        <dbReference type="SAM" id="MobiDB-lite"/>
    </source>
</evidence>
<dbReference type="AlphaFoldDB" id="A0A226CZP4"/>
<reference evidence="2 3" key="1">
    <citation type="submission" date="2015-12" db="EMBL/GenBank/DDBJ databases">
        <title>The genome of Folsomia candida.</title>
        <authorList>
            <person name="Faddeeva A."/>
            <person name="Derks M.F."/>
            <person name="Anvar Y."/>
            <person name="Smit S."/>
            <person name="Van Straalen N."/>
            <person name="Roelofs D."/>
        </authorList>
    </citation>
    <scope>NUCLEOTIDE SEQUENCE [LARGE SCALE GENOMIC DNA]</scope>
    <source>
        <strain evidence="2 3">VU population</strain>
        <tissue evidence="2">Whole body</tissue>
    </source>
</reference>
<feature type="region of interest" description="Disordered" evidence="1">
    <location>
        <begin position="185"/>
        <end position="229"/>
    </location>
</feature>